<name>A0A4Q7KL05_9PSEU</name>
<gene>
    <name evidence="6" type="ORF">EV193_106128</name>
</gene>
<dbReference type="SUPFAM" id="SSF54373">
    <property type="entry name" value="FAD-linked reductases, C-terminal domain"/>
    <property type="match status" value="1"/>
</dbReference>
<dbReference type="RefSeq" id="WP_130345518.1">
    <property type="nucleotide sequence ID" value="NZ_SGWQ01000006.1"/>
</dbReference>
<evidence type="ECO:0000256" key="3">
    <source>
        <dbReference type="ARBA" id="ARBA00023002"/>
    </source>
</evidence>
<dbReference type="InterPro" id="IPR036188">
    <property type="entry name" value="FAD/NAD-bd_sf"/>
</dbReference>
<dbReference type="EMBL" id="SGWQ01000006">
    <property type="protein sequence ID" value="RZS36894.1"/>
    <property type="molecule type" value="Genomic_DNA"/>
</dbReference>
<comment type="similarity">
    <text evidence="2">Belongs to the flavin monoamine oxidase family.</text>
</comment>
<dbReference type="Proteomes" id="UP000294257">
    <property type="component" value="Unassembled WGS sequence"/>
</dbReference>
<dbReference type="Gene3D" id="3.90.660.10">
    <property type="match status" value="1"/>
</dbReference>
<reference evidence="6 7" key="1">
    <citation type="submission" date="2019-02" db="EMBL/GenBank/DDBJ databases">
        <title>Genomic Encyclopedia of Type Strains, Phase IV (KMG-IV): sequencing the most valuable type-strain genomes for metagenomic binning, comparative biology and taxonomic classification.</title>
        <authorList>
            <person name="Goeker M."/>
        </authorList>
    </citation>
    <scope>NUCLEOTIDE SEQUENCE [LARGE SCALE GENOMIC DNA]</scope>
    <source>
        <strain evidence="6 7">DSM 101727</strain>
    </source>
</reference>
<dbReference type="InterPro" id="IPR001613">
    <property type="entry name" value="Flavin_amine_oxidase"/>
</dbReference>
<dbReference type="PANTHER" id="PTHR43563:SF1">
    <property type="entry name" value="AMINE OXIDASE [FLAVIN-CONTAINING] B"/>
    <property type="match status" value="1"/>
</dbReference>
<dbReference type="InterPro" id="IPR050703">
    <property type="entry name" value="Flavin_MAO"/>
</dbReference>
<dbReference type="PRINTS" id="PR00757">
    <property type="entry name" value="AMINEOXDASEF"/>
</dbReference>
<comment type="caution">
    <text evidence="6">The sequence shown here is derived from an EMBL/GenBank/DDBJ whole genome shotgun (WGS) entry which is preliminary data.</text>
</comment>
<keyword evidence="3" id="KW-0560">Oxidoreductase</keyword>
<feature type="domain" description="Amine oxidase" evidence="5">
    <location>
        <begin position="13"/>
        <end position="442"/>
    </location>
</feature>
<comment type="cofactor">
    <cofactor evidence="1">
        <name>FAD</name>
        <dbReference type="ChEBI" id="CHEBI:57692"/>
    </cofactor>
</comment>
<feature type="binding site" evidence="4">
    <location>
        <position position="336"/>
    </location>
    <ligand>
        <name>substrate</name>
    </ligand>
</feature>
<dbReference type="Gene3D" id="3.50.50.60">
    <property type="entry name" value="FAD/NAD(P)-binding domain"/>
    <property type="match status" value="1"/>
</dbReference>
<dbReference type="GO" id="GO:0016491">
    <property type="term" value="F:oxidoreductase activity"/>
    <property type="evidence" value="ECO:0007669"/>
    <property type="project" value="UniProtKB-KW"/>
</dbReference>
<feature type="binding site" evidence="4">
    <location>
        <begin position="33"/>
        <end position="34"/>
    </location>
    <ligand>
        <name>FAD</name>
        <dbReference type="ChEBI" id="CHEBI:57692"/>
    </ligand>
</feature>
<accession>A0A4Q7KL05</accession>
<evidence type="ECO:0000259" key="5">
    <source>
        <dbReference type="Pfam" id="PF01593"/>
    </source>
</evidence>
<dbReference type="SUPFAM" id="SSF51905">
    <property type="entry name" value="FAD/NAD(P)-binding domain"/>
    <property type="match status" value="1"/>
</dbReference>
<protein>
    <submittedName>
        <fullName evidence="6">Monoamine oxidase</fullName>
    </submittedName>
</protein>
<keyword evidence="7" id="KW-1185">Reference proteome</keyword>
<sequence>MADVDVVVIGGGLAGLTAARSLITRDRSVLVLEARDRVGGRLESVRMREADAVLDLGGQYVGPTQHEIMSLLDELGVRTETTRDTGDHVVHLGSRLLRYAAEPKLSLLTMLDLGRTVRLIDSTARRIPPHAPWSAPSAAKLDAQTFAEWLRRKGFTPRGRALLAAVTRAIFAAEPSEVSALWALFYVASGGGFDPLTATTGGAQQDWIVGGAQQVAERLAARLPVRLGTPATAIDWSEHGVEVAAGGMTVRARRAVLAVPPPLAGRLMYRPALPPDRAHLTQRMPMGSVIKVHVVYERPFWREAGLSGQAAGDSLPVGMVFDNCQEPDGPGVLVGFVDGAHAAEASRLDPERRRAMVIRCLATYFGAQAEHPIGYVERDWSTEPFSAGCYGAFGVPGTLTRYGKALRDPVGPLHFAGTETATRWAGYMDGAIQSGRRAADEVDLALR</sequence>
<evidence type="ECO:0000256" key="4">
    <source>
        <dbReference type="PIRSR" id="PIRSR601613-1"/>
    </source>
</evidence>
<dbReference type="Gene3D" id="1.10.405.10">
    <property type="entry name" value="Guanine Nucleotide Dissociation Inhibitor, domain 1"/>
    <property type="match status" value="1"/>
</dbReference>
<dbReference type="Pfam" id="PF01593">
    <property type="entry name" value="Amino_oxidase"/>
    <property type="match status" value="1"/>
</dbReference>
<evidence type="ECO:0000256" key="2">
    <source>
        <dbReference type="ARBA" id="ARBA00005995"/>
    </source>
</evidence>
<organism evidence="6 7">
    <name type="scientific">Herbihabitans rhizosphaerae</name>
    <dbReference type="NCBI Taxonomy" id="1872711"/>
    <lineage>
        <taxon>Bacteria</taxon>
        <taxon>Bacillati</taxon>
        <taxon>Actinomycetota</taxon>
        <taxon>Actinomycetes</taxon>
        <taxon>Pseudonocardiales</taxon>
        <taxon>Pseudonocardiaceae</taxon>
        <taxon>Herbihabitans</taxon>
    </lineage>
</organism>
<dbReference type="AlphaFoldDB" id="A0A4Q7KL05"/>
<proteinExistence type="inferred from homology"/>
<evidence type="ECO:0000313" key="7">
    <source>
        <dbReference type="Proteomes" id="UP000294257"/>
    </source>
</evidence>
<feature type="binding site" evidence="4">
    <location>
        <position position="419"/>
    </location>
    <ligand>
        <name>FAD</name>
        <dbReference type="ChEBI" id="CHEBI:57692"/>
    </ligand>
</feature>
<evidence type="ECO:0000313" key="6">
    <source>
        <dbReference type="EMBL" id="RZS36894.1"/>
    </source>
</evidence>
<dbReference type="PANTHER" id="PTHR43563">
    <property type="entry name" value="AMINE OXIDASE"/>
    <property type="match status" value="1"/>
</dbReference>
<dbReference type="InterPro" id="IPR002937">
    <property type="entry name" value="Amino_oxidase"/>
</dbReference>
<dbReference type="OrthoDB" id="337830at2"/>
<evidence type="ECO:0000256" key="1">
    <source>
        <dbReference type="ARBA" id="ARBA00001974"/>
    </source>
</evidence>